<gene>
    <name evidence="4" type="ORF">X943_003650</name>
</gene>
<dbReference type="PROSITE" id="PS50082">
    <property type="entry name" value="WD_REPEATS_2"/>
    <property type="match status" value="1"/>
</dbReference>
<proteinExistence type="predicted"/>
<reference evidence="4" key="2">
    <citation type="submission" date="2021-05" db="EMBL/GenBank/DDBJ databases">
        <authorList>
            <person name="Pain A."/>
        </authorList>
    </citation>
    <scope>NUCLEOTIDE SEQUENCE</scope>
    <source>
        <strain evidence="4">1802A</strain>
    </source>
</reference>
<dbReference type="InterPro" id="IPR001680">
    <property type="entry name" value="WD40_rpt"/>
</dbReference>
<organism evidence="4 5">
    <name type="scientific">Babesia divergens</name>
    <dbReference type="NCBI Taxonomy" id="32595"/>
    <lineage>
        <taxon>Eukaryota</taxon>
        <taxon>Sar</taxon>
        <taxon>Alveolata</taxon>
        <taxon>Apicomplexa</taxon>
        <taxon>Aconoidasida</taxon>
        <taxon>Piroplasmida</taxon>
        <taxon>Babesiidae</taxon>
        <taxon>Babesia</taxon>
    </lineage>
</organism>
<evidence type="ECO:0000256" key="3">
    <source>
        <dbReference type="PROSITE-ProRule" id="PRU00221"/>
    </source>
</evidence>
<evidence type="ECO:0000256" key="2">
    <source>
        <dbReference type="ARBA" id="ARBA00022737"/>
    </source>
</evidence>
<evidence type="ECO:0000256" key="1">
    <source>
        <dbReference type="ARBA" id="ARBA00022574"/>
    </source>
</evidence>
<dbReference type="InterPro" id="IPR045151">
    <property type="entry name" value="DCAF8"/>
</dbReference>
<dbReference type="GO" id="GO:0045717">
    <property type="term" value="P:negative regulation of fatty acid biosynthetic process"/>
    <property type="evidence" value="ECO:0007669"/>
    <property type="project" value="TreeGrafter"/>
</dbReference>
<name>A0AAD9GAT4_BABDI</name>
<dbReference type="InterPro" id="IPR036322">
    <property type="entry name" value="WD40_repeat_dom_sf"/>
</dbReference>
<dbReference type="PANTHER" id="PTHR15574:SF40">
    <property type="entry name" value="WD AND TETRATRICOPEPTIDE REPEATS PROTEIN 1"/>
    <property type="match status" value="1"/>
</dbReference>
<keyword evidence="1 3" id="KW-0853">WD repeat</keyword>
<dbReference type="PROSITE" id="PS50294">
    <property type="entry name" value="WD_REPEATS_REGION"/>
    <property type="match status" value="1"/>
</dbReference>
<dbReference type="PANTHER" id="PTHR15574">
    <property type="entry name" value="WD REPEAT DOMAIN-CONTAINING FAMILY"/>
    <property type="match status" value="1"/>
</dbReference>
<comment type="caution">
    <text evidence="4">The sequence shown here is derived from an EMBL/GenBank/DDBJ whole genome shotgun (WGS) entry which is preliminary data.</text>
</comment>
<evidence type="ECO:0000313" key="4">
    <source>
        <dbReference type="EMBL" id="KAK1934949.1"/>
    </source>
</evidence>
<dbReference type="GO" id="GO:0005737">
    <property type="term" value="C:cytoplasm"/>
    <property type="evidence" value="ECO:0007669"/>
    <property type="project" value="TreeGrafter"/>
</dbReference>
<sequence length="763" mass="86249">MNILSALDARKRTLGVGSGQMLQPGMAFAPFIARKLKKYARLDVHNGCVNRLRWHKNGRTLASVSDDHTIAISDVHNLEDPLEGEEGSRVLRTNSIGTQHDGNIFGVCFLASSRILATGARDSRVCLTDVTERRGLSCYMCHDGSVKHTINDGVSDFVFMSASVDGTVRQFDVREPHNCQKPCRNVIISLARASATTRSDTQRQLYAWTDFFGTMDVPEAMDWIDLAHRESQWASQHYDSIDIKAIAVNPIRTELIAVAASDNLVRIFDRRKMSLQYATNDGVSVNYTTPELDSICLPRHFWSDESRVFSTYVAWSPNGETLAVTYENEHVYLFDRHFKGVNAVKTTKATRCHFEMISKEDHTSNRIGELEAHVPRCDDSACLQRNLPKLLYLLLIRNNTGDALLCEHLARKAFMIDPSDPILLFRRIQACLALDNFYFTRKLCRRGARLFPQHASHFEKIRKMCLLLLDEKVRDLRFQEITLSLKSICKCPNITSPGGYRDVYTVPDTVNEDEDSDDELHVSISTNLRYATRGWRRWPCLETCLMLEEYLSGSSGGVIQTPAPPSDSDTVSDEELIAFDYESELALGNYSLLEVHMQGAIDFSNRDKTRNVNHYITYELDSGCYHRFQPGLLYDRFPMILEPEHSLYAAIEDPQWRPVSDCRRFFGHCNFGTDIAEVGFWGNDVLLTGSANGAIYLYDIKTGRIIDILKGHSENVNCVQVNEQGTLLASSGLDNFVQIWRPMGKTQHASVSFEAHIGAIYTG</sequence>
<dbReference type="GO" id="GO:0080008">
    <property type="term" value="C:Cul4-RING E3 ubiquitin ligase complex"/>
    <property type="evidence" value="ECO:0007669"/>
    <property type="project" value="TreeGrafter"/>
</dbReference>
<dbReference type="SMART" id="SM00320">
    <property type="entry name" value="WD40"/>
    <property type="match status" value="7"/>
</dbReference>
<dbReference type="InterPro" id="IPR015943">
    <property type="entry name" value="WD40/YVTN_repeat-like_dom_sf"/>
</dbReference>
<evidence type="ECO:0000313" key="5">
    <source>
        <dbReference type="Proteomes" id="UP001195914"/>
    </source>
</evidence>
<keyword evidence="5" id="KW-1185">Reference proteome</keyword>
<dbReference type="Gene3D" id="2.130.10.10">
    <property type="entry name" value="YVTN repeat-like/Quinoprotein amine dehydrogenase"/>
    <property type="match status" value="3"/>
</dbReference>
<protein>
    <submittedName>
        <fullName evidence="4">WD domain, G-beta repeat containing protein</fullName>
    </submittedName>
</protein>
<dbReference type="Pfam" id="PF00400">
    <property type="entry name" value="WD40"/>
    <property type="match status" value="3"/>
</dbReference>
<dbReference type="Proteomes" id="UP001195914">
    <property type="component" value="Unassembled WGS sequence"/>
</dbReference>
<accession>A0AAD9GAT4</accession>
<reference evidence="4" key="1">
    <citation type="journal article" date="2014" name="Nucleic Acids Res.">
        <title>The evolutionary dynamics of variant antigen genes in Babesia reveal a history of genomic innovation underlying host-parasite interaction.</title>
        <authorList>
            <person name="Jackson A.P."/>
            <person name="Otto T.D."/>
            <person name="Darby A."/>
            <person name="Ramaprasad A."/>
            <person name="Xia D."/>
            <person name="Echaide I.E."/>
            <person name="Farber M."/>
            <person name="Gahlot S."/>
            <person name="Gamble J."/>
            <person name="Gupta D."/>
            <person name="Gupta Y."/>
            <person name="Jackson L."/>
            <person name="Malandrin L."/>
            <person name="Malas T.B."/>
            <person name="Moussa E."/>
            <person name="Nair M."/>
            <person name="Reid A.J."/>
            <person name="Sanders M."/>
            <person name="Sharma J."/>
            <person name="Tracey A."/>
            <person name="Quail M.A."/>
            <person name="Weir W."/>
            <person name="Wastling J.M."/>
            <person name="Hall N."/>
            <person name="Willadsen P."/>
            <person name="Lingelbach K."/>
            <person name="Shiels B."/>
            <person name="Tait A."/>
            <person name="Berriman M."/>
            <person name="Allred D.R."/>
            <person name="Pain A."/>
        </authorList>
    </citation>
    <scope>NUCLEOTIDE SEQUENCE</scope>
    <source>
        <strain evidence="4">1802A</strain>
    </source>
</reference>
<dbReference type="EMBL" id="JAHBMH010000062">
    <property type="protein sequence ID" value="KAK1934949.1"/>
    <property type="molecule type" value="Genomic_DNA"/>
</dbReference>
<feature type="repeat" description="WD" evidence="3">
    <location>
        <begin position="709"/>
        <end position="740"/>
    </location>
</feature>
<keyword evidence="2" id="KW-0677">Repeat</keyword>
<dbReference type="SUPFAM" id="SSF50978">
    <property type="entry name" value="WD40 repeat-like"/>
    <property type="match status" value="1"/>
</dbReference>
<dbReference type="AlphaFoldDB" id="A0AAD9GAT4"/>